<dbReference type="InterPro" id="IPR045357">
    <property type="entry name" value="Aminopeptidase_N-like_N"/>
</dbReference>
<keyword evidence="3 12" id="KW-0031">Aminopeptidase</keyword>
<feature type="domain" description="Peptidase M1 membrane alanine aminopeptidase" evidence="13">
    <location>
        <begin position="303"/>
        <end position="508"/>
    </location>
</feature>
<dbReference type="SUPFAM" id="SSF55486">
    <property type="entry name" value="Metalloproteases ('zincins'), catalytic domain"/>
    <property type="match status" value="1"/>
</dbReference>
<dbReference type="SUPFAM" id="SSF63737">
    <property type="entry name" value="Leukotriene A4 hydrolase N-terminal domain"/>
    <property type="match status" value="1"/>
</dbReference>
<feature type="binding site" evidence="10">
    <location>
        <position position="397"/>
    </location>
    <ligand>
        <name>Zn(2+)</name>
        <dbReference type="ChEBI" id="CHEBI:29105"/>
        <note>catalytic</note>
    </ligand>
</feature>
<feature type="binding site" evidence="10">
    <location>
        <position position="374"/>
    </location>
    <ligand>
        <name>Zn(2+)</name>
        <dbReference type="ChEBI" id="CHEBI:29105"/>
        <note>catalytic</note>
    </ligand>
</feature>
<dbReference type="Gene3D" id="2.60.40.1730">
    <property type="entry name" value="tricorn interacting facor f3 domain"/>
    <property type="match status" value="1"/>
</dbReference>
<dbReference type="InterPro" id="IPR042097">
    <property type="entry name" value="Aminopeptidase_N-like_N_sf"/>
</dbReference>
<evidence type="ECO:0000259" key="13">
    <source>
        <dbReference type="Pfam" id="PF01433"/>
    </source>
</evidence>
<evidence type="ECO:0000256" key="4">
    <source>
        <dbReference type="ARBA" id="ARBA00022670"/>
    </source>
</evidence>
<evidence type="ECO:0000256" key="2">
    <source>
        <dbReference type="ARBA" id="ARBA00010136"/>
    </source>
</evidence>
<keyword evidence="4 12" id="KW-0645">Protease</keyword>
<evidence type="ECO:0000256" key="8">
    <source>
        <dbReference type="ARBA" id="ARBA00023049"/>
    </source>
</evidence>
<gene>
    <name evidence="16" type="ORF">D1224_15870</name>
</gene>
<dbReference type="GO" id="GO:0008270">
    <property type="term" value="F:zinc ion binding"/>
    <property type="evidence" value="ECO:0007669"/>
    <property type="project" value="UniProtKB-UniRule"/>
</dbReference>
<dbReference type="Pfam" id="PF17900">
    <property type="entry name" value="Peptidase_M1_N"/>
    <property type="match status" value="1"/>
</dbReference>
<name>A0A399QQ17_9PROT</name>
<feature type="site" description="Transition state stabilizer" evidence="11">
    <location>
        <position position="459"/>
    </location>
</feature>
<keyword evidence="6 12" id="KW-0378">Hydrolase</keyword>
<dbReference type="OrthoDB" id="100605at2"/>
<organism evidence="16 17">
    <name type="scientific">Henriciella barbarensis</name>
    <dbReference type="NCBI Taxonomy" id="86342"/>
    <lineage>
        <taxon>Bacteria</taxon>
        <taxon>Pseudomonadati</taxon>
        <taxon>Pseudomonadota</taxon>
        <taxon>Alphaproteobacteria</taxon>
        <taxon>Hyphomonadales</taxon>
        <taxon>Hyphomonadaceae</taxon>
        <taxon>Henriciella</taxon>
    </lineage>
</organism>
<evidence type="ECO:0000256" key="11">
    <source>
        <dbReference type="PIRSR" id="PIRSR634016-4"/>
    </source>
</evidence>
<dbReference type="PANTHER" id="PTHR11533">
    <property type="entry name" value="PROTEASE M1 ZINC METALLOPROTEASE"/>
    <property type="match status" value="1"/>
</dbReference>
<dbReference type="InterPro" id="IPR014782">
    <property type="entry name" value="Peptidase_M1_dom"/>
</dbReference>
<comment type="similarity">
    <text evidence="2 12">Belongs to the peptidase M1 family.</text>
</comment>
<sequence length="946" mass="104101">MRSQRSARLEIQLAVQFQGDAQGGWLIWIVTRNSGFSMQRLILVCALVVGLAACGPTPRQEQPELADLYERAPRGPLPDGVRPTAYTMDLEIDPRRSRFGGTVMIDVEFDQPAQGFWLHGQGLEIREVTVTSDNMQDETATWRDVLSSGVAWIHFPRRTGAGNVRVAIDYTAPFDANLTGLFKVDEQGNAYALAKSESIQARRFMPGFDEPRFKTPFDLTLTVPGTDTAIANTSIAIEEYLEEEGLKRISFKQTRPLPTYLLSLAVGPFDRLDGPSLSPNEVRDFSVPLTGYTRAGKSDEISYALTMTEPMVAFFEKELGVPYPYEKLDIIAAPQWPSGATELAAAITYRESRILYGPSSGPAMRRALLNIHSHEIAHMWFGDLVTPPWWDDLWLKEAFSSWATGIVLSEMEPEGGYELDAVADSISAMSLDSLRSARAVREPITLNEDIRNAYDSITYDKGLAVIAMVDSYFGAETFRPALGRYISRFEDSVADSPDFFEVIADETDEPDLTTAFRSFVEQSGLPLVSADLQCREGRTPEVLLSQSRYQPLGSPIEEGRRWTIPYCLVAASGDNRERVCTMMSEQTATLVLDQFETCPDWIMPNARGAGYWRFTLPDAQWALLAINFGSLEPGEAMTAVDSARAGFEAGELALPTLMAIANAAARHEERQVVNGAVRSYSALYRTVSGSAAAKAGMEAEIARVFGPRLEQARASERESDLILTSRLESFLARTGNDAALRSEFARAANAYVGLPVSGDVRGLTSDDFSTALAIGMQEGGEPFLNAMMASLSDIDDPTFEQAVAYAIGQNNDPELLPVIMDLSMSGQLGTRETYSIMSGQMRQSETMQDAWTWLQANYPEFVLRIPGQRPRSTPRLAGNLCSPKAEAELEDLFAEYGELAPGYERALAEARESIGLCVALEAERGDDIRSYFAGFAPSETAPDDSN</sequence>
<feature type="active site" description="Proton acceptor" evidence="9">
    <location>
        <position position="375"/>
    </location>
</feature>
<protein>
    <recommendedName>
        <fullName evidence="12">Aminopeptidase</fullName>
        <ecNumber evidence="12">3.4.11.-</ecNumber>
    </recommendedName>
</protein>
<evidence type="ECO:0000256" key="12">
    <source>
        <dbReference type="RuleBase" id="RU364040"/>
    </source>
</evidence>
<comment type="caution">
    <text evidence="16">The sequence shown here is derived from an EMBL/GenBank/DDBJ whole genome shotgun (WGS) entry which is preliminary data.</text>
</comment>
<dbReference type="InterPro" id="IPR050344">
    <property type="entry name" value="Peptidase_M1_aminopeptidases"/>
</dbReference>
<dbReference type="InterPro" id="IPR001930">
    <property type="entry name" value="Peptidase_M1"/>
</dbReference>
<dbReference type="GO" id="GO:0005615">
    <property type="term" value="C:extracellular space"/>
    <property type="evidence" value="ECO:0007669"/>
    <property type="project" value="TreeGrafter"/>
</dbReference>
<evidence type="ECO:0000259" key="15">
    <source>
        <dbReference type="Pfam" id="PF17900"/>
    </source>
</evidence>
<dbReference type="GO" id="GO:0042277">
    <property type="term" value="F:peptide binding"/>
    <property type="evidence" value="ECO:0007669"/>
    <property type="project" value="TreeGrafter"/>
</dbReference>
<dbReference type="InterPro" id="IPR024571">
    <property type="entry name" value="ERAP1-like_C_dom"/>
</dbReference>
<evidence type="ECO:0000256" key="10">
    <source>
        <dbReference type="PIRSR" id="PIRSR634016-3"/>
    </source>
</evidence>
<keyword evidence="17" id="KW-1185">Reference proteome</keyword>
<dbReference type="GO" id="GO:0016020">
    <property type="term" value="C:membrane"/>
    <property type="evidence" value="ECO:0007669"/>
    <property type="project" value="TreeGrafter"/>
</dbReference>
<dbReference type="Gene3D" id="1.10.390.10">
    <property type="entry name" value="Neutral Protease Domain 2"/>
    <property type="match status" value="1"/>
</dbReference>
<dbReference type="CDD" id="cd09601">
    <property type="entry name" value="M1_APN-Q_like"/>
    <property type="match status" value="1"/>
</dbReference>
<evidence type="ECO:0000256" key="7">
    <source>
        <dbReference type="ARBA" id="ARBA00022833"/>
    </source>
</evidence>
<dbReference type="InterPro" id="IPR034016">
    <property type="entry name" value="M1_APN-typ"/>
</dbReference>
<comment type="cofactor">
    <cofactor evidence="10 12">
        <name>Zn(2+)</name>
        <dbReference type="ChEBI" id="CHEBI:29105"/>
    </cofactor>
    <text evidence="10 12">Binds 1 zinc ion per subunit.</text>
</comment>
<evidence type="ECO:0000256" key="5">
    <source>
        <dbReference type="ARBA" id="ARBA00022723"/>
    </source>
</evidence>
<evidence type="ECO:0000313" key="17">
    <source>
        <dbReference type="Proteomes" id="UP000265431"/>
    </source>
</evidence>
<keyword evidence="8 12" id="KW-0482">Metalloprotease</keyword>
<reference evidence="16 17" key="1">
    <citation type="submission" date="2018-08" db="EMBL/GenBank/DDBJ databases">
        <title>Henriciella mobilis sp. nov., isolated from seawater.</title>
        <authorList>
            <person name="Cheng H."/>
            <person name="Wu Y.-H."/>
            <person name="Xu X.-W."/>
            <person name="Guo L.-L."/>
        </authorList>
    </citation>
    <scope>NUCLEOTIDE SEQUENCE [LARGE SCALE GENOMIC DNA]</scope>
    <source>
        <strain evidence="16 17">CCUG66934</strain>
    </source>
</reference>
<dbReference type="PRINTS" id="PR00756">
    <property type="entry name" value="ALADIPTASE"/>
</dbReference>
<feature type="domain" description="ERAP1-like C-terminal" evidence="14">
    <location>
        <begin position="601"/>
        <end position="914"/>
    </location>
</feature>
<keyword evidence="5 10" id="KW-0479">Metal-binding</keyword>
<dbReference type="GO" id="GO:0016285">
    <property type="term" value="F:alanyl aminopeptidase activity"/>
    <property type="evidence" value="ECO:0007669"/>
    <property type="project" value="UniProtKB-EC"/>
</dbReference>
<dbReference type="Proteomes" id="UP000265431">
    <property type="component" value="Unassembled WGS sequence"/>
</dbReference>
<proteinExistence type="inferred from homology"/>
<evidence type="ECO:0000256" key="1">
    <source>
        <dbReference type="ARBA" id="ARBA00000098"/>
    </source>
</evidence>
<feature type="binding site" evidence="10">
    <location>
        <position position="378"/>
    </location>
    <ligand>
        <name>Zn(2+)</name>
        <dbReference type="ChEBI" id="CHEBI:29105"/>
        <note>catalytic</note>
    </ligand>
</feature>
<dbReference type="EC" id="3.4.11.-" evidence="12"/>
<dbReference type="AlphaFoldDB" id="A0A399QQ17"/>
<dbReference type="GO" id="GO:0070006">
    <property type="term" value="F:metalloaminopeptidase activity"/>
    <property type="evidence" value="ECO:0007669"/>
    <property type="project" value="TreeGrafter"/>
</dbReference>
<accession>A0A399QQ17</accession>
<evidence type="ECO:0000256" key="3">
    <source>
        <dbReference type="ARBA" id="ARBA00022438"/>
    </source>
</evidence>
<evidence type="ECO:0000313" key="16">
    <source>
        <dbReference type="EMBL" id="RIJ20581.1"/>
    </source>
</evidence>
<evidence type="ECO:0000259" key="14">
    <source>
        <dbReference type="Pfam" id="PF11838"/>
    </source>
</evidence>
<evidence type="ECO:0000256" key="9">
    <source>
        <dbReference type="PIRSR" id="PIRSR634016-1"/>
    </source>
</evidence>
<dbReference type="GO" id="GO:0005737">
    <property type="term" value="C:cytoplasm"/>
    <property type="evidence" value="ECO:0007669"/>
    <property type="project" value="TreeGrafter"/>
</dbReference>
<comment type="catalytic activity">
    <reaction evidence="1">
        <text>Release of an N-terminal amino acid, Xaa-|-Yaa- from a peptide, amide or arylamide. Xaa is preferably Ala, but may be most amino acids including Pro (slow action). When a terminal hydrophobic residue is followed by a prolyl residue, the two may be released as an intact Xaa-Pro dipeptide.</text>
        <dbReference type="EC" id="3.4.11.2"/>
    </reaction>
</comment>
<dbReference type="InterPro" id="IPR027268">
    <property type="entry name" value="Peptidase_M4/M1_CTD_sf"/>
</dbReference>
<keyword evidence="7 10" id="KW-0862">Zinc</keyword>
<dbReference type="PANTHER" id="PTHR11533:SF174">
    <property type="entry name" value="PUROMYCIN-SENSITIVE AMINOPEPTIDASE-RELATED"/>
    <property type="match status" value="1"/>
</dbReference>
<dbReference type="Pfam" id="PF01433">
    <property type="entry name" value="Peptidase_M1"/>
    <property type="match status" value="1"/>
</dbReference>
<dbReference type="GO" id="GO:0006508">
    <property type="term" value="P:proteolysis"/>
    <property type="evidence" value="ECO:0007669"/>
    <property type="project" value="UniProtKB-KW"/>
</dbReference>
<feature type="domain" description="Aminopeptidase N-like N-terminal" evidence="15">
    <location>
        <begin position="83"/>
        <end position="261"/>
    </location>
</feature>
<dbReference type="EMBL" id="QWGB01000014">
    <property type="protein sequence ID" value="RIJ20581.1"/>
    <property type="molecule type" value="Genomic_DNA"/>
</dbReference>
<dbReference type="GO" id="GO:0043171">
    <property type="term" value="P:peptide catabolic process"/>
    <property type="evidence" value="ECO:0007669"/>
    <property type="project" value="TreeGrafter"/>
</dbReference>
<dbReference type="Pfam" id="PF11838">
    <property type="entry name" value="ERAP1_C"/>
    <property type="match status" value="1"/>
</dbReference>
<dbReference type="Gene3D" id="1.25.50.20">
    <property type="match status" value="1"/>
</dbReference>
<evidence type="ECO:0000256" key="6">
    <source>
        <dbReference type="ARBA" id="ARBA00022801"/>
    </source>
</evidence>